<keyword evidence="1" id="KW-0175">Coiled coil</keyword>
<dbReference type="PROSITE" id="PS51029">
    <property type="entry name" value="MADF"/>
    <property type="match status" value="1"/>
</dbReference>
<feature type="domain" description="MADF" evidence="3">
    <location>
        <begin position="8"/>
        <end position="100"/>
    </location>
</feature>
<dbReference type="EMBL" id="GBGD01002993">
    <property type="protein sequence ID" value="JAC85896.1"/>
    <property type="molecule type" value="mRNA"/>
</dbReference>
<accession>A0A069DQG1</accession>
<reference evidence="4" key="1">
    <citation type="journal article" date="2015" name="J. Med. Entomol.">
        <title>A Deep Insight Into the Sialotranscriptome of the Chagas Disease Vector, Panstrongylus megistus (Hemiptera: Heteroptera).</title>
        <authorList>
            <person name="Ribeiro J.M."/>
            <person name="Schwarz A."/>
            <person name="Francischetti I.M."/>
        </authorList>
    </citation>
    <scope>NUCLEOTIDE SEQUENCE</scope>
    <source>
        <tissue evidence="4">Salivary glands</tissue>
    </source>
</reference>
<feature type="non-terminal residue" evidence="4">
    <location>
        <position position="1"/>
    </location>
</feature>
<dbReference type="PANTHER" id="PTHR21505">
    <property type="entry name" value="MADF DOMAIN-CONTAINING PROTEIN-RELATED"/>
    <property type="match status" value="1"/>
</dbReference>
<dbReference type="PANTHER" id="PTHR21505:SF12">
    <property type="entry name" value="MADF DOMAIN-CONTAINING PROTEIN-RELATED"/>
    <property type="match status" value="1"/>
</dbReference>
<dbReference type="SMART" id="SM00595">
    <property type="entry name" value="MADF"/>
    <property type="match status" value="1"/>
</dbReference>
<name>A0A069DQG1_9HEMI</name>
<dbReference type="Pfam" id="PF10545">
    <property type="entry name" value="MADF_DNA_bdg"/>
    <property type="match status" value="1"/>
</dbReference>
<feature type="coiled-coil region" evidence="1">
    <location>
        <begin position="34"/>
        <end position="61"/>
    </location>
</feature>
<evidence type="ECO:0000256" key="2">
    <source>
        <dbReference type="SAM" id="MobiDB-lite"/>
    </source>
</evidence>
<protein>
    <submittedName>
        <fullName evidence="4">Putative alcohol dehydrogenase transcription factor myb/sant-like protein</fullName>
    </submittedName>
</protein>
<proteinExistence type="evidence at transcript level"/>
<evidence type="ECO:0000259" key="3">
    <source>
        <dbReference type="PROSITE" id="PS51029"/>
    </source>
</evidence>
<dbReference type="AlphaFoldDB" id="A0A069DQG1"/>
<dbReference type="InterPro" id="IPR006578">
    <property type="entry name" value="MADF-dom"/>
</dbReference>
<evidence type="ECO:0000256" key="1">
    <source>
        <dbReference type="SAM" id="Coils"/>
    </source>
</evidence>
<feature type="region of interest" description="Disordered" evidence="2">
    <location>
        <begin position="117"/>
        <end position="137"/>
    </location>
</feature>
<organism evidence="4">
    <name type="scientific">Panstrongylus megistus</name>
    <dbReference type="NCBI Taxonomy" id="65343"/>
    <lineage>
        <taxon>Eukaryota</taxon>
        <taxon>Metazoa</taxon>
        <taxon>Ecdysozoa</taxon>
        <taxon>Arthropoda</taxon>
        <taxon>Hexapoda</taxon>
        <taxon>Insecta</taxon>
        <taxon>Pterygota</taxon>
        <taxon>Neoptera</taxon>
        <taxon>Paraneoptera</taxon>
        <taxon>Hemiptera</taxon>
        <taxon>Heteroptera</taxon>
        <taxon>Panheteroptera</taxon>
        <taxon>Cimicomorpha</taxon>
        <taxon>Reduviidae</taxon>
        <taxon>Triatominae</taxon>
        <taxon>Panstrongylus</taxon>
    </lineage>
</organism>
<sequence>WSSDEINILISECESRPCLWNTGIEEYKDKRLRARHMREIAKKLQKTSADLNNKWQNLRSQFNAVRRKCEATRSGMDVADVYTSKWEYFRSLKFLLPYHSGIPGTSSFEIPILEVEDSQPSHASKRKNSNYENDNMEKLQRKELNMAIETMKKLIDSEQVFGDYVADKLRRLNKNKKKRLRREIELRMIKYEESDCESTGSQ</sequence>
<evidence type="ECO:0000313" key="4">
    <source>
        <dbReference type="EMBL" id="JAC85896.1"/>
    </source>
</evidence>